<evidence type="ECO:0000313" key="2">
    <source>
        <dbReference type="EMBL" id="SIO40154.1"/>
    </source>
</evidence>
<accession>A0A1N6J737</accession>
<dbReference type="SMART" id="SM00869">
    <property type="entry name" value="Autotransporter"/>
    <property type="match status" value="1"/>
</dbReference>
<dbReference type="NCBIfam" id="TIGR01414">
    <property type="entry name" value="autotrans_barl"/>
    <property type="match status" value="1"/>
</dbReference>
<dbReference type="PROSITE" id="PS51208">
    <property type="entry name" value="AUTOTRANSPORTER"/>
    <property type="match status" value="1"/>
</dbReference>
<sequence length="730" mass="73292">MINQRSLLNPGWVGARLPYPGAHVTRTLRPAAVLAALLPFVGPHAYGQACNNQILPGGASCAATVSAGSTVTNTTINAGGVQKVKGGTTQSIVNSGGSQTVSSGGVATGTVLNPAGVQIVYSRGSTLGTVISGGTQYVSAGGTAVNTIVNSGGSFGVSNGGLAVNAVVSSGGLQRVYSGGSASGTTVAGGKQYVSAGGSASGTTVNGGFQVVYTRGAATGTVVNMSGNQTVSSGGKATGASINNGGTQFVLLGGSAANTTVAAGGTMVVNAGGTTASGTVAALPVSGITLAGTLSVIESPGDGLRGAAAATLNGLAINGGTVTLGAPGTGGYKTLTVNGLSGNGQFVLNTNIGAMQSDQLVVNQGSGRFVLSVHDSSVTAPTGPGERLLLVNATNSTATFSLAGSTMDVGAYKFGLQDSGSQYYLYNTGRESDIASVVQAAASVPTMLWYQQLEQTFAHLADYRDGAADGQFWVRSYDERMRTSPGDTSTTTDFYGVQAGRDWRISSALGDFHVGATGGFAQASEDFDPVGNGTARPWNLGAYGGFNGFGGIFADAVVRYLGMKQEASVSSAANPASAGYDLSGYSASIDGGKRWQLGSHWWVEPRVELTYQRSGSVEYQTTFGTLVGLEATNMVIGSAGATVGASLAVGQITLVPFLSIAGTHVFNGNVSDTVGGTLLTTSVPQTWVVANAGVSAALSRRVRVYGAFEYGKGRDYTQPWAVTVGLSYVD</sequence>
<keyword evidence="3" id="KW-1185">Reference proteome</keyword>
<dbReference type="InterPro" id="IPR005546">
    <property type="entry name" value="Autotransporte_beta"/>
</dbReference>
<dbReference type="Pfam" id="PF03797">
    <property type="entry name" value="Autotransporter"/>
    <property type="match status" value="1"/>
</dbReference>
<dbReference type="OrthoDB" id="8613300at2"/>
<dbReference type="InterPro" id="IPR012332">
    <property type="entry name" value="Autotransporter_pectin_lyase_C"/>
</dbReference>
<protein>
    <submittedName>
        <fullName evidence="2">Outer membrane autotransporter barrel domain-containing protein</fullName>
    </submittedName>
</protein>
<dbReference type="RefSeq" id="WP_074296231.1">
    <property type="nucleotide sequence ID" value="NZ_FSRU01000001.1"/>
</dbReference>
<feature type="domain" description="Autotransporter" evidence="1">
    <location>
        <begin position="465"/>
        <end position="730"/>
    </location>
</feature>
<dbReference type="NCBIfam" id="TIGR04415">
    <property type="entry name" value="O_hepto_targRPT"/>
    <property type="match status" value="6"/>
</dbReference>
<organism evidence="2 3">
    <name type="scientific">Paraburkholderia phenazinium</name>
    <dbReference type="NCBI Taxonomy" id="60549"/>
    <lineage>
        <taxon>Bacteria</taxon>
        <taxon>Pseudomonadati</taxon>
        <taxon>Pseudomonadota</taxon>
        <taxon>Betaproteobacteria</taxon>
        <taxon>Burkholderiales</taxon>
        <taxon>Burkholderiaceae</taxon>
        <taxon>Paraburkholderia</taxon>
    </lineage>
</organism>
<reference evidence="2 3" key="1">
    <citation type="submission" date="2016-11" db="EMBL/GenBank/DDBJ databases">
        <authorList>
            <person name="Jaros S."/>
            <person name="Januszkiewicz K."/>
            <person name="Wedrychowicz H."/>
        </authorList>
    </citation>
    <scope>NUCLEOTIDE SEQUENCE [LARGE SCALE GENOMIC DNA]</scope>
    <source>
        <strain evidence="2 3">GAS95</strain>
    </source>
</reference>
<proteinExistence type="predicted"/>
<dbReference type="Pfam" id="PF16168">
    <property type="entry name" value="AIDA"/>
    <property type="match status" value="1"/>
</dbReference>
<dbReference type="InterPro" id="IPR004899">
    <property type="entry name" value="Pertactin_central"/>
</dbReference>
<dbReference type="Proteomes" id="UP000185151">
    <property type="component" value="Unassembled WGS sequence"/>
</dbReference>
<dbReference type="InterPro" id="IPR006315">
    <property type="entry name" value="OM_autotransptr_brl_dom"/>
</dbReference>
<dbReference type="InterPro" id="IPR011050">
    <property type="entry name" value="Pectin_lyase_fold/virulence"/>
</dbReference>
<dbReference type="Gene3D" id="2.160.20.20">
    <property type="match status" value="1"/>
</dbReference>
<evidence type="ECO:0000259" key="1">
    <source>
        <dbReference type="PROSITE" id="PS51208"/>
    </source>
</evidence>
<dbReference type="GO" id="GO:0019867">
    <property type="term" value="C:outer membrane"/>
    <property type="evidence" value="ECO:0007669"/>
    <property type="project" value="InterPro"/>
</dbReference>
<dbReference type="InterPro" id="IPR036709">
    <property type="entry name" value="Autotransporte_beta_dom_sf"/>
</dbReference>
<gene>
    <name evidence="2" type="ORF">SAMN05444165_2861</name>
</gene>
<dbReference type="AlphaFoldDB" id="A0A1N6J737"/>
<dbReference type="InterPro" id="IPR030930">
    <property type="entry name" value="AIDA"/>
</dbReference>
<name>A0A1N6J737_9BURK</name>
<dbReference type="Gene3D" id="2.40.128.130">
    <property type="entry name" value="Autotransporter beta-domain"/>
    <property type="match status" value="1"/>
</dbReference>
<evidence type="ECO:0000313" key="3">
    <source>
        <dbReference type="Proteomes" id="UP000185151"/>
    </source>
</evidence>
<dbReference type="EMBL" id="FSRU01000001">
    <property type="protein sequence ID" value="SIO40154.1"/>
    <property type="molecule type" value="Genomic_DNA"/>
</dbReference>
<dbReference type="SUPFAM" id="SSF103515">
    <property type="entry name" value="Autotransporter"/>
    <property type="match status" value="1"/>
</dbReference>
<dbReference type="PRINTS" id="PR01484">
    <property type="entry name" value="PRTACTNFAMLY"/>
</dbReference>
<dbReference type="InterPro" id="IPR003991">
    <property type="entry name" value="Pertactin_virulence_factor"/>
</dbReference>
<dbReference type="Pfam" id="PF03212">
    <property type="entry name" value="Pertactin"/>
    <property type="match status" value="1"/>
</dbReference>
<dbReference type="SUPFAM" id="SSF51126">
    <property type="entry name" value="Pectin lyase-like"/>
    <property type="match status" value="1"/>
</dbReference>